<accession>K9WDR1</accession>
<dbReference type="KEGG" id="mic:Mic7113_2746"/>
<keyword evidence="4" id="KW-1185">Reference proteome</keyword>
<dbReference type="eggNOG" id="COG3291">
    <property type="taxonomic scope" value="Bacteria"/>
</dbReference>
<name>K9WDR1_9CYAN</name>
<dbReference type="OrthoDB" id="464829at2"/>
<evidence type="ECO:0000259" key="2">
    <source>
        <dbReference type="Pfam" id="PF18911"/>
    </source>
</evidence>
<gene>
    <name evidence="3" type="ORF">Mic7113_2746</name>
</gene>
<dbReference type="RefSeq" id="WP_015182679.1">
    <property type="nucleotide sequence ID" value="NC_019738.1"/>
</dbReference>
<dbReference type="InterPro" id="IPR035986">
    <property type="entry name" value="PKD_dom_sf"/>
</dbReference>
<dbReference type="STRING" id="1173027.Mic7113_2746"/>
<dbReference type="AlphaFoldDB" id="K9WDR1"/>
<protein>
    <submittedName>
        <fullName evidence="3">PEP-CTERM motif protein</fullName>
    </submittedName>
</protein>
<dbReference type="Pfam" id="PF18911">
    <property type="entry name" value="PKD_4"/>
    <property type="match status" value="1"/>
</dbReference>
<dbReference type="InterPro" id="IPR000601">
    <property type="entry name" value="PKD_dom"/>
</dbReference>
<dbReference type="Gene3D" id="2.60.40.10">
    <property type="entry name" value="Immunoglobulins"/>
    <property type="match status" value="3"/>
</dbReference>
<keyword evidence="1" id="KW-0732">Signal</keyword>
<evidence type="ECO:0000313" key="3">
    <source>
        <dbReference type="EMBL" id="AFZ18530.1"/>
    </source>
</evidence>
<dbReference type="InterPro" id="IPR013783">
    <property type="entry name" value="Ig-like_fold"/>
</dbReference>
<reference evidence="3 4" key="1">
    <citation type="submission" date="2012-06" db="EMBL/GenBank/DDBJ databases">
        <title>Finished chromosome of genome of Microcoleus sp. PCC 7113.</title>
        <authorList>
            <consortium name="US DOE Joint Genome Institute"/>
            <person name="Gugger M."/>
            <person name="Coursin T."/>
            <person name="Rippka R."/>
            <person name="Tandeau De Marsac N."/>
            <person name="Huntemann M."/>
            <person name="Wei C.-L."/>
            <person name="Han J."/>
            <person name="Detter J.C."/>
            <person name="Han C."/>
            <person name="Tapia R."/>
            <person name="Chen A."/>
            <person name="Kyrpides N."/>
            <person name="Mavromatis K."/>
            <person name="Markowitz V."/>
            <person name="Szeto E."/>
            <person name="Ivanova N."/>
            <person name="Pagani I."/>
            <person name="Pati A."/>
            <person name="Goodwin L."/>
            <person name="Nordberg H.P."/>
            <person name="Cantor M.N."/>
            <person name="Hua S.X."/>
            <person name="Woyke T."/>
            <person name="Kerfeld C.A."/>
        </authorList>
    </citation>
    <scope>NUCLEOTIDE SEQUENCE [LARGE SCALE GENOMIC DNA]</scope>
    <source>
        <strain evidence="3 4">PCC 7113</strain>
    </source>
</reference>
<organism evidence="3 4">
    <name type="scientific">Allocoleopsis franciscana PCC 7113</name>
    <dbReference type="NCBI Taxonomy" id="1173027"/>
    <lineage>
        <taxon>Bacteria</taxon>
        <taxon>Bacillati</taxon>
        <taxon>Cyanobacteriota</taxon>
        <taxon>Cyanophyceae</taxon>
        <taxon>Coleofasciculales</taxon>
        <taxon>Coleofasciculaceae</taxon>
        <taxon>Allocoleopsis</taxon>
        <taxon>Allocoleopsis franciscana</taxon>
    </lineage>
</organism>
<feature type="chain" id="PRO_5003937329" evidence="1">
    <location>
        <begin position="29"/>
        <end position="603"/>
    </location>
</feature>
<dbReference type="EMBL" id="CP003630">
    <property type="protein sequence ID" value="AFZ18530.1"/>
    <property type="molecule type" value="Genomic_DNA"/>
</dbReference>
<evidence type="ECO:0000256" key="1">
    <source>
        <dbReference type="SAM" id="SignalP"/>
    </source>
</evidence>
<dbReference type="SUPFAM" id="SSF49299">
    <property type="entry name" value="PKD domain"/>
    <property type="match status" value="1"/>
</dbReference>
<evidence type="ECO:0000313" key="4">
    <source>
        <dbReference type="Proteomes" id="UP000010471"/>
    </source>
</evidence>
<dbReference type="HOGENOM" id="CLU_452566_0_0_3"/>
<feature type="domain" description="PKD" evidence="2">
    <location>
        <begin position="481"/>
        <end position="559"/>
    </location>
</feature>
<dbReference type="Proteomes" id="UP000010471">
    <property type="component" value="Chromosome"/>
</dbReference>
<feature type="signal peptide" evidence="1">
    <location>
        <begin position="1"/>
        <end position="28"/>
    </location>
</feature>
<proteinExistence type="predicted"/>
<sequence length="603" mass="63428">MHSSCLKKQSTRLVGTMFILLGSAAASQATTLTGYATYGNMMSGMRVTANFLDGSSQTLTWGATDAISGGVFSNTWSLTQSGNTYAPDNSNPEAAAWILTNYGAGITSLVIDAIPGNTVFDNVYEVNTPLQTPGSERGWPFQVVSGLGPSSFNFSTPIDISYGDLFGKLSLYWNTGFTGILRFFADADSGTSSDPVRPRDPVEYNSPPTVYFAAPTIYEGQSASTVVQATDPGAEAITFLLNGGNIGTDYTQAGVRQVGVNFGTFLDNGNYTYTAQARDEGGNYSLPVTSTLSVLNLPPTITGVNIPTIYEGQSALAYISATDPGADAVNFYLNGNYVGTDFNTSGTRAVSTNLGYFADNGYIPYTASALDKDGAWSEPVASGLSVLNVAPTLTSFDLAEYVINEGQSVTALLTATDPGADAQTFFINGVNIGTDLQISGTRAATTNLGSFATGTYTFTGLAQDKDGAWSNPIERTLIVSNVAPTITQVTQNLVAKANDFFDFAVSAVDPGKDSTVLTYEWDLNGDGLFDDFVGAAGQWTFPDYGNYKVAVRVSDGDGGYAYGSFDVESVPEPSSALGVFLFSAGGAAALWKRKQPPKSNNQG</sequence>